<dbReference type="SUPFAM" id="SSF48264">
    <property type="entry name" value="Cytochrome P450"/>
    <property type="match status" value="1"/>
</dbReference>
<dbReference type="Pfam" id="PF00067">
    <property type="entry name" value="p450"/>
    <property type="match status" value="1"/>
</dbReference>
<keyword evidence="6" id="KW-0503">Monooxygenase</keyword>
<dbReference type="InterPro" id="IPR050121">
    <property type="entry name" value="Cytochrome_P450_monoxygenase"/>
</dbReference>
<evidence type="ECO:0000256" key="1">
    <source>
        <dbReference type="ARBA" id="ARBA00001971"/>
    </source>
</evidence>
<reference evidence="6" key="2">
    <citation type="submission" date="2023-05" db="EMBL/GenBank/DDBJ databases">
        <authorList>
            <consortium name="Lawrence Berkeley National Laboratory"/>
            <person name="Steindorff A."/>
            <person name="Hensen N."/>
            <person name="Bonometti L."/>
            <person name="Westerberg I."/>
            <person name="Brannstrom I.O."/>
            <person name="Guillou S."/>
            <person name="Cros-Aarteil S."/>
            <person name="Calhoun S."/>
            <person name="Haridas S."/>
            <person name="Kuo A."/>
            <person name="Mondo S."/>
            <person name="Pangilinan J."/>
            <person name="Riley R."/>
            <person name="Labutti K."/>
            <person name="Andreopoulos B."/>
            <person name="Lipzen A."/>
            <person name="Chen C."/>
            <person name="Yanf M."/>
            <person name="Daum C."/>
            <person name="Ng V."/>
            <person name="Clum A."/>
            <person name="Ohm R."/>
            <person name="Martin F."/>
            <person name="Silar P."/>
            <person name="Natvig D."/>
            <person name="Lalanne C."/>
            <person name="Gautier V."/>
            <person name="Ament-Velasquez S.L."/>
            <person name="Kruys A."/>
            <person name="Hutchinson M.I."/>
            <person name="Powell A.J."/>
            <person name="Barry K."/>
            <person name="Miller A.N."/>
            <person name="Grigoriev I.V."/>
            <person name="Debuchy R."/>
            <person name="Gladieux P."/>
            <person name="Thoren M.H."/>
            <person name="Johannesson H."/>
        </authorList>
    </citation>
    <scope>NUCLEOTIDE SEQUENCE</scope>
    <source>
        <strain evidence="6">CBS 990.96</strain>
    </source>
</reference>
<dbReference type="EMBL" id="MU865620">
    <property type="protein sequence ID" value="KAK4220890.1"/>
    <property type="molecule type" value="Genomic_DNA"/>
</dbReference>
<dbReference type="GO" id="GO:0005506">
    <property type="term" value="F:iron ion binding"/>
    <property type="evidence" value="ECO:0007669"/>
    <property type="project" value="InterPro"/>
</dbReference>
<organism evidence="6 7">
    <name type="scientific">Podospora fimiseda</name>
    <dbReference type="NCBI Taxonomy" id="252190"/>
    <lineage>
        <taxon>Eukaryota</taxon>
        <taxon>Fungi</taxon>
        <taxon>Dikarya</taxon>
        <taxon>Ascomycota</taxon>
        <taxon>Pezizomycotina</taxon>
        <taxon>Sordariomycetes</taxon>
        <taxon>Sordariomycetidae</taxon>
        <taxon>Sordariales</taxon>
        <taxon>Podosporaceae</taxon>
        <taxon>Podospora</taxon>
    </lineage>
</organism>
<dbReference type="InterPro" id="IPR002401">
    <property type="entry name" value="Cyt_P450_E_grp-I"/>
</dbReference>
<comment type="caution">
    <text evidence="6">The sequence shown here is derived from an EMBL/GenBank/DDBJ whole genome shotgun (WGS) entry which is preliminary data.</text>
</comment>
<keyword evidence="5" id="KW-0408">Iron</keyword>
<dbReference type="GO" id="GO:0004497">
    <property type="term" value="F:monooxygenase activity"/>
    <property type="evidence" value="ECO:0007669"/>
    <property type="project" value="UniProtKB-KW"/>
</dbReference>
<keyword evidence="7" id="KW-1185">Reference proteome</keyword>
<reference evidence="6" key="1">
    <citation type="journal article" date="2023" name="Mol. Phylogenet. Evol.">
        <title>Genome-scale phylogeny and comparative genomics of the fungal order Sordariales.</title>
        <authorList>
            <person name="Hensen N."/>
            <person name="Bonometti L."/>
            <person name="Westerberg I."/>
            <person name="Brannstrom I.O."/>
            <person name="Guillou S."/>
            <person name="Cros-Aarteil S."/>
            <person name="Calhoun S."/>
            <person name="Haridas S."/>
            <person name="Kuo A."/>
            <person name="Mondo S."/>
            <person name="Pangilinan J."/>
            <person name="Riley R."/>
            <person name="LaButti K."/>
            <person name="Andreopoulos B."/>
            <person name="Lipzen A."/>
            <person name="Chen C."/>
            <person name="Yan M."/>
            <person name="Daum C."/>
            <person name="Ng V."/>
            <person name="Clum A."/>
            <person name="Steindorff A."/>
            <person name="Ohm R.A."/>
            <person name="Martin F."/>
            <person name="Silar P."/>
            <person name="Natvig D.O."/>
            <person name="Lalanne C."/>
            <person name="Gautier V."/>
            <person name="Ament-Velasquez S.L."/>
            <person name="Kruys A."/>
            <person name="Hutchinson M.I."/>
            <person name="Powell A.J."/>
            <person name="Barry K."/>
            <person name="Miller A.N."/>
            <person name="Grigoriev I.V."/>
            <person name="Debuchy R."/>
            <person name="Gladieux P."/>
            <person name="Hiltunen Thoren M."/>
            <person name="Johannesson H."/>
        </authorList>
    </citation>
    <scope>NUCLEOTIDE SEQUENCE</scope>
    <source>
        <strain evidence="6">CBS 990.96</strain>
    </source>
</reference>
<evidence type="ECO:0000256" key="4">
    <source>
        <dbReference type="ARBA" id="ARBA00022723"/>
    </source>
</evidence>
<dbReference type="AlphaFoldDB" id="A0AAN6YLT6"/>
<dbReference type="PANTHER" id="PTHR24305:SF210">
    <property type="entry name" value="CYTOCHROME P450 MONOOXYGENASE ASQL-RELATED"/>
    <property type="match status" value="1"/>
</dbReference>
<dbReference type="InterPro" id="IPR036396">
    <property type="entry name" value="Cyt_P450_sf"/>
</dbReference>
<dbReference type="Gene3D" id="1.10.630.10">
    <property type="entry name" value="Cytochrome P450"/>
    <property type="match status" value="1"/>
</dbReference>
<proteinExistence type="inferred from homology"/>
<evidence type="ECO:0000313" key="6">
    <source>
        <dbReference type="EMBL" id="KAK4220890.1"/>
    </source>
</evidence>
<evidence type="ECO:0000256" key="3">
    <source>
        <dbReference type="ARBA" id="ARBA00022617"/>
    </source>
</evidence>
<dbReference type="InterPro" id="IPR001128">
    <property type="entry name" value="Cyt_P450"/>
</dbReference>
<protein>
    <submittedName>
        <fullName evidence="6">Cytochrome P450 monooxygenase BOT4</fullName>
    </submittedName>
</protein>
<sequence>MSHWYEMVTLDIMGELSFGKSFNSVEDGKHHSWSKIIEEIPYMTITMNNVRRIPFLWQIFRLISGMMGVQSANLRYAREKVEERLQENTDRPDFITPVIQAYRAGKITKEEVSAHTSTIALGGGETLSTFYTAATYFLIRNPSCLSKLQQEIDSAFSSYNKITAAKAQTLPYLQAVINESLRIFPLASAGIF</sequence>
<dbReference type="PANTHER" id="PTHR24305">
    <property type="entry name" value="CYTOCHROME P450"/>
    <property type="match status" value="1"/>
</dbReference>
<dbReference type="PRINTS" id="PR00463">
    <property type="entry name" value="EP450I"/>
</dbReference>
<comment type="cofactor">
    <cofactor evidence="1">
        <name>heme</name>
        <dbReference type="ChEBI" id="CHEBI:30413"/>
    </cofactor>
</comment>
<dbReference type="GO" id="GO:0016705">
    <property type="term" value="F:oxidoreductase activity, acting on paired donors, with incorporation or reduction of molecular oxygen"/>
    <property type="evidence" value="ECO:0007669"/>
    <property type="project" value="InterPro"/>
</dbReference>
<comment type="similarity">
    <text evidence="2">Belongs to the cytochrome P450 family.</text>
</comment>
<keyword evidence="6" id="KW-0560">Oxidoreductase</keyword>
<evidence type="ECO:0000256" key="2">
    <source>
        <dbReference type="ARBA" id="ARBA00010617"/>
    </source>
</evidence>
<keyword evidence="4" id="KW-0479">Metal-binding</keyword>
<dbReference type="GO" id="GO:0020037">
    <property type="term" value="F:heme binding"/>
    <property type="evidence" value="ECO:0007669"/>
    <property type="project" value="InterPro"/>
</dbReference>
<accession>A0AAN6YLT6</accession>
<evidence type="ECO:0000256" key="5">
    <source>
        <dbReference type="ARBA" id="ARBA00023004"/>
    </source>
</evidence>
<evidence type="ECO:0000313" key="7">
    <source>
        <dbReference type="Proteomes" id="UP001301958"/>
    </source>
</evidence>
<name>A0AAN6YLT6_9PEZI</name>
<keyword evidence="3" id="KW-0349">Heme</keyword>
<gene>
    <name evidence="6" type="ORF">QBC38DRAFT_157826</name>
</gene>
<dbReference type="Proteomes" id="UP001301958">
    <property type="component" value="Unassembled WGS sequence"/>
</dbReference>